<dbReference type="SUPFAM" id="SSF47413">
    <property type="entry name" value="lambda repressor-like DNA-binding domains"/>
    <property type="match status" value="1"/>
</dbReference>
<dbReference type="Proteomes" id="UP000286716">
    <property type="component" value="Unassembled WGS sequence"/>
</dbReference>
<evidence type="ECO:0000313" key="3">
    <source>
        <dbReference type="Proteomes" id="UP000286716"/>
    </source>
</evidence>
<proteinExistence type="predicted"/>
<dbReference type="PROSITE" id="PS50943">
    <property type="entry name" value="HTH_CROC1"/>
    <property type="match status" value="1"/>
</dbReference>
<feature type="domain" description="HTH cro/C1-type" evidence="1">
    <location>
        <begin position="15"/>
        <end position="71"/>
    </location>
</feature>
<evidence type="ECO:0000259" key="1">
    <source>
        <dbReference type="PROSITE" id="PS50943"/>
    </source>
</evidence>
<dbReference type="InterPro" id="IPR001387">
    <property type="entry name" value="Cro/C1-type_HTH"/>
</dbReference>
<comment type="caution">
    <text evidence="2">The sequence shown here is derived from an EMBL/GenBank/DDBJ whole genome shotgun (WGS) entry which is preliminary data.</text>
</comment>
<gene>
    <name evidence="2" type="ORF">DMA12_42515</name>
</gene>
<protein>
    <submittedName>
        <fullName evidence="2">XRE family transcriptional regulator</fullName>
    </submittedName>
</protein>
<dbReference type="RefSeq" id="WP_084641945.1">
    <property type="nucleotide sequence ID" value="NZ_QHHU01000096.1"/>
</dbReference>
<dbReference type="Gene3D" id="1.10.260.40">
    <property type="entry name" value="lambda repressor-like DNA-binding domains"/>
    <property type="match status" value="1"/>
</dbReference>
<reference evidence="2 3" key="1">
    <citation type="submission" date="2018-05" db="EMBL/GenBank/DDBJ databases">
        <title>Evolution of GPA BGCs.</title>
        <authorList>
            <person name="Waglechner N."/>
            <person name="Wright G.D."/>
        </authorList>
    </citation>
    <scope>NUCLEOTIDE SEQUENCE [LARGE SCALE GENOMIC DNA]</scope>
    <source>
        <strain evidence="2 3">DSM 5908</strain>
    </source>
</reference>
<accession>A0A428VYJ8</accession>
<dbReference type="OrthoDB" id="3626060at2"/>
<dbReference type="InterPro" id="IPR010982">
    <property type="entry name" value="Lambda_DNA-bd_dom_sf"/>
</dbReference>
<sequence>MLDVDVYQRILGDELRMLRRRRGWTRNDLQRQLPSGISVQTIATYELGSRQCSVVRLVELCLAMDELPQHLIARVHQRVVVDEPGHVRVNLRSLAALVEPRLAPLRRWAEDRLRRPGAGEDVQLDLAALCRMAELCDLQPAELVAFLRDLRS</sequence>
<dbReference type="GO" id="GO:0003677">
    <property type="term" value="F:DNA binding"/>
    <property type="evidence" value="ECO:0007669"/>
    <property type="project" value="InterPro"/>
</dbReference>
<dbReference type="Pfam" id="PF13560">
    <property type="entry name" value="HTH_31"/>
    <property type="match status" value="1"/>
</dbReference>
<dbReference type="AlphaFoldDB" id="A0A428VYJ8"/>
<organism evidence="2 3">
    <name type="scientific">Amycolatopsis balhimycina DSM 5908</name>
    <dbReference type="NCBI Taxonomy" id="1081091"/>
    <lineage>
        <taxon>Bacteria</taxon>
        <taxon>Bacillati</taxon>
        <taxon>Actinomycetota</taxon>
        <taxon>Actinomycetes</taxon>
        <taxon>Pseudonocardiales</taxon>
        <taxon>Pseudonocardiaceae</taxon>
        <taxon>Amycolatopsis</taxon>
    </lineage>
</organism>
<keyword evidence="3" id="KW-1185">Reference proteome</keyword>
<dbReference type="CDD" id="cd00093">
    <property type="entry name" value="HTH_XRE"/>
    <property type="match status" value="1"/>
</dbReference>
<evidence type="ECO:0000313" key="2">
    <source>
        <dbReference type="EMBL" id="RSM35895.1"/>
    </source>
</evidence>
<name>A0A428VYJ8_AMYBA</name>
<dbReference type="EMBL" id="QHHU01000096">
    <property type="protein sequence ID" value="RSM35895.1"/>
    <property type="molecule type" value="Genomic_DNA"/>
</dbReference>
<dbReference type="SMART" id="SM00530">
    <property type="entry name" value="HTH_XRE"/>
    <property type="match status" value="1"/>
</dbReference>